<organism evidence="2 3">
    <name type="scientific">Candidatus Woesebacteria bacterium GW2011_GWB1_43_14</name>
    <dbReference type="NCBI Taxonomy" id="1618578"/>
    <lineage>
        <taxon>Bacteria</taxon>
        <taxon>Candidatus Woeseibacteriota</taxon>
    </lineage>
</organism>
<proteinExistence type="predicted"/>
<evidence type="ECO:0000256" key="1">
    <source>
        <dbReference type="SAM" id="Phobius"/>
    </source>
</evidence>
<comment type="caution">
    <text evidence="2">The sequence shown here is derived from an EMBL/GenBank/DDBJ whole genome shotgun (WGS) entry which is preliminary data.</text>
</comment>
<name>A0A0G1GEJ0_9BACT</name>
<sequence>MFMKKLSRHLPHYLPLIGIFVFGVAGFWIFSYDRIFQISITIAIGASYVSWGIIHHYLHHDLHWKVVLEYLGISLIGLGIILSLVLQS</sequence>
<dbReference type="AlphaFoldDB" id="A0A0G1GEJ0"/>
<protein>
    <submittedName>
        <fullName evidence="2">Uncharacterized protein</fullName>
    </submittedName>
</protein>
<dbReference type="Proteomes" id="UP000034090">
    <property type="component" value="Unassembled WGS sequence"/>
</dbReference>
<keyword evidence="1" id="KW-1133">Transmembrane helix</keyword>
<gene>
    <name evidence="2" type="ORF">UV74_C0013G0405</name>
</gene>
<feature type="transmembrane region" description="Helical" evidence="1">
    <location>
        <begin position="36"/>
        <end position="54"/>
    </location>
</feature>
<accession>A0A0G1GEJ0</accession>
<dbReference type="STRING" id="1618578.UV74_C0013G0405"/>
<keyword evidence="1" id="KW-0472">Membrane</keyword>
<feature type="transmembrane region" description="Helical" evidence="1">
    <location>
        <begin position="66"/>
        <end position="86"/>
    </location>
</feature>
<feature type="transmembrane region" description="Helical" evidence="1">
    <location>
        <begin position="12"/>
        <end position="30"/>
    </location>
</feature>
<evidence type="ECO:0000313" key="2">
    <source>
        <dbReference type="EMBL" id="KKS97283.1"/>
    </source>
</evidence>
<dbReference type="EMBL" id="LCFQ01000013">
    <property type="protein sequence ID" value="KKS97283.1"/>
    <property type="molecule type" value="Genomic_DNA"/>
</dbReference>
<reference evidence="2 3" key="1">
    <citation type="journal article" date="2015" name="Nature">
        <title>rRNA introns, odd ribosomes, and small enigmatic genomes across a large radiation of phyla.</title>
        <authorList>
            <person name="Brown C.T."/>
            <person name="Hug L.A."/>
            <person name="Thomas B.C."/>
            <person name="Sharon I."/>
            <person name="Castelle C.J."/>
            <person name="Singh A."/>
            <person name="Wilkins M.J."/>
            <person name="Williams K.H."/>
            <person name="Banfield J.F."/>
        </authorList>
    </citation>
    <scope>NUCLEOTIDE SEQUENCE [LARGE SCALE GENOMIC DNA]</scope>
</reference>
<keyword evidence="1" id="KW-0812">Transmembrane</keyword>
<evidence type="ECO:0000313" key="3">
    <source>
        <dbReference type="Proteomes" id="UP000034090"/>
    </source>
</evidence>